<organism evidence="1 2">
    <name type="scientific">Rhinolophus ferrumequinum</name>
    <name type="common">Greater horseshoe bat</name>
    <dbReference type="NCBI Taxonomy" id="59479"/>
    <lineage>
        <taxon>Eukaryota</taxon>
        <taxon>Metazoa</taxon>
        <taxon>Chordata</taxon>
        <taxon>Craniata</taxon>
        <taxon>Vertebrata</taxon>
        <taxon>Euteleostomi</taxon>
        <taxon>Mammalia</taxon>
        <taxon>Eutheria</taxon>
        <taxon>Laurasiatheria</taxon>
        <taxon>Chiroptera</taxon>
        <taxon>Yinpterochiroptera</taxon>
        <taxon>Rhinolophoidea</taxon>
        <taxon>Rhinolophidae</taxon>
        <taxon>Rhinolophinae</taxon>
        <taxon>Rhinolophus</taxon>
    </lineage>
</organism>
<dbReference type="Ensembl" id="ENSRFET00010026499.1">
    <property type="protein sequence ID" value="ENSRFEP00010024376.1"/>
    <property type="gene ID" value="ENSRFEG00010016261.1"/>
</dbReference>
<dbReference type="InParanoid" id="A0A671FFD5"/>
<protein>
    <submittedName>
        <fullName evidence="1">Uncharacterized protein</fullName>
    </submittedName>
</protein>
<reference evidence="1" key="5">
    <citation type="submission" date="2025-09" db="UniProtKB">
        <authorList>
            <consortium name="Ensembl"/>
        </authorList>
    </citation>
    <scope>IDENTIFICATION</scope>
</reference>
<reference evidence="1 2" key="1">
    <citation type="journal article" date="2015" name="Annu Rev Anim Biosci">
        <title>The Genome 10K Project: a way forward.</title>
        <authorList>
            <person name="Koepfli K.P."/>
            <person name="Paten B."/>
            <person name="O'Brien S.J."/>
            <person name="Koepfli K.P."/>
            <person name="Paten B."/>
            <person name="Antunes A."/>
            <person name="Belov K."/>
            <person name="Bustamante C."/>
            <person name="Castoe T.A."/>
            <person name="Clawson H."/>
            <person name="Crawford A.J."/>
            <person name="Diekhans M."/>
            <person name="Distel D."/>
            <person name="Durbin R."/>
            <person name="Earl D."/>
            <person name="Fujita M.K."/>
            <person name="Gamble T."/>
            <person name="Georges A."/>
            <person name="Gemmell N."/>
            <person name="Gilbert M.T."/>
            <person name="Graves J.M."/>
            <person name="Green R.E."/>
            <person name="Hickey G."/>
            <person name="Jarvis E.D."/>
            <person name="Johnson W."/>
            <person name="Komissarov A."/>
            <person name="Korf I."/>
            <person name="Kuhn R."/>
            <person name="Larkin D.M."/>
            <person name="Lewin H."/>
            <person name="Lopez J.V."/>
            <person name="Ma J."/>
            <person name="Marques-Bonet T."/>
            <person name="Miller W."/>
            <person name="Murphy R."/>
            <person name="Pevzner P."/>
            <person name="Shapiro B."/>
            <person name="Steiner C."/>
            <person name="Tamazian G."/>
            <person name="Venkatesh B."/>
            <person name="Wang J."/>
            <person name="Wayne R."/>
            <person name="Wiley E."/>
            <person name="Yang H."/>
            <person name="Zhang G."/>
            <person name="Haussler D."/>
            <person name="Ryder O."/>
            <person name="O'Brien S.J."/>
        </authorList>
    </citation>
    <scope>NUCLEOTIDE SEQUENCE</scope>
</reference>
<evidence type="ECO:0000313" key="1">
    <source>
        <dbReference type="Ensembl" id="ENSRFEP00010024376.1"/>
    </source>
</evidence>
<reference evidence="1 2" key="2">
    <citation type="journal article" date="2018" name="Annu Rev Anim Biosci">
        <title>Bat Biology, Genomes, and the Bat1K Project: To Generate Chromosome-Level Genomes for All Living Bat Species.</title>
        <authorList>
            <person name="Teeling E.C."/>
            <person name="Vernes S.C."/>
            <person name="Davalos L.M."/>
            <person name="Ray D.A."/>
            <person name="Gilbert M.T.P."/>
            <person name="Myers E."/>
        </authorList>
    </citation>
    <scope>NUCLEOTIDE SEQUENCE</scope>
</reference>
<sequence length="73" mass="8149">IFCCMDRPRFVYSSTDGHLGYFHLLTTGSSAAINMGVQISVQAPAFNSSGYIPRSKELLDHIFHFLRNPQTVS</sequence>
<dbReference type="Proteomes" id="UP000472240">
    <property type="component" value="Chromosome 3"/>
</dbReference>
<evidence type="ECO:0000313" key="2">
    <source>
        <dbReference type="Proteomes" id="UP000472240"/>
    </source>
</evidence>
<accession>A0A671FFD5</accession>
<dbReference type="AlphaFoldDB" id="A0A671FFD5"/>
<proteinExistence type="predicted"/>
<reference evidence="1" key="4">
    <citation type="submission" date="2025-08" db="UniProtKB">
        <authorList>
            <consortium name="Ensembl"/>
        </authorList>
    </citation>
    <scope>IDENTIFICATION</scope>
</reference>
<keyword evidence="2" id="KW-1185">Reference proteome</keyword>
<name>A0A671FFD5_RHIFE</name>
<reference evidence="2" key="3">
    <citation type="submission" date="2018-12" db="EMBL/GenBank/DDBJ databases">
        <title>G10K-VGP greater horseshoe bat female genome, primary haplotype.</title>
        <authorList>
            <person name="Teeling E."/>
            <person name="Myers G."/>
            <person name="Vernes S."/>
            <person name="Pippel M."/>
            <person name="Winkler S."/>
            <person name="Fedrigo O."/>
            <person name="Rhie A."/>
            <person name="Koren S."/>
            <person name="Phillippy A."/>
            <person name="Lewin H."/>
            <person name="Damas J."/>
            <person name="Howe K."/>
            <person name="Mountcastle J."/>
            <person name="Jarvis E.D."/>
        </authorList>
    </citation>
    <scope>NUCLEOTIDE SEQUENCE [LARGE SCALE GENOMIC DNA]</scope>
</reference>